<comment type="caution">
    <text evidence="7">The sequence shown here is derived from an EMBL/GenBank/DDBJ whole genome shotgun (WGS) entry which is preliminary data.</text>
</comment>
<gene>
    <name evidence="7" type="primary">rplJ</name>
    <name evidence="7" type="ORF">ACERK3_06705</name>
</gene>
<evidence type="ECO:0000313" key="8">
    <source>
        <dbReference type="Proteomes" id="UP001575105"/>
    </source>
</evidence>
<comment type="function">
    <text evidence="1">Forms part of the ribosomal stalk, playing a central role in the interaction of the ribosome with GTP-bound translation factors.</text>
</comment>
<sequence length="182" mass="19587">MSKPVKNLIVDTYKKRFEGVSGAVLVDVRGVDSNTNNRFRADLGGKQIKVTVIKNSLAKKAFENTDMAAINELLDGSVAVVYPAEGDQTVVNVARELITWAKEIPSLEFKGALMEGMTFGADEIDALSKYPTREEAQAQVVQILLTPAQNLVGAALGPGRKVASLVKAVEEKLEKGEEIKAA</sequence>
<keyword evidence="3 7" id="KW-0689">Ribosomal protein</keyword>
<dbReference type="GO" id="GO:0005840">
    <property type="term" value="C:ribosome"/>
    <property type="evidence" value="ECO:0007669"/>
    <property type="project" value="UniProtKB-KW"/>
</dbReference>
<dbReference type="Gene3D" id="6.10.250.290">
    <property type="match status" value="1"/>
</dbReference>
<comment type="similarity">
    <text evidence="2">Belongs to the universal ribosomal protein uL10 family.</text>
</comment>
<dbReference type="InterPro" id="IPR001790">
    <property type="entry name" value="Ribosomal_uL10"/>
</dbReference>
<dbReference type="CDD" id="cd05797">
    <property type="entry name" value="Ribosomal_L10"/>
    <property type="match status" value="1"/>
</dbReference>
<organism evidence="7 8">
    <name type="scientific">Natronomicrosphaera hydrolytica</name>
    <dbReference type="NCBI Taxonomy" id="3242702"/>
    <lineage>
        <taxon>Bacteria</taxon>
        <taxon>Pseudomonadati</taxon>
        <taxon>Planctomycetota</taxon>
        <taxon>Phycisphaerae</taxon>
        <taxon>Phycisphaerales</taxon>
        <taxon>Phycisphaeraceae</taxon>
        <taxon>Natronomicrosphaera</taxon>
    </lineage>
</organism>
<dbReference type="InterPro" id="IPR047865">
    <property type="entry name" value="Ribosomal_uL10_bac_type"/>
</dbReference>
<dbReference type="PANTHER" id="PTHR11560">
    <property type="entry name" value="39S RIBOSOMAL PROTEIN L10, MITOCHONDRIAL"/>
    <property type="match status" value="1"/>
</dbReference>
<dbReference type="EMBL" id="JBGUBD010000004">
    <property type="protein sequence ID" value="MFA9477987.1"/>
    <property type="molecule type" value="Genomic_DNA"/>
</dbReference>
<dbReference type="Gene3D" id="3.30.70.1730">
    <property type="match status" value="1"/>
</dbReference>
<dbReference type="NCBIfam" id="NF000955">
    <property type="entry name" value="PRK00099.1-1"/>
    <property type="match status" value="1"/>
</dbReference>
<name>A0ABV4U569_9BACT</name>
<protein>
    <recommendedName>
        <fullName evidence="5">Large ribosomal subunit protein uL10</fullName>
    </recommendedName>
    <alternativeName>
        <fullName evidence="6">50S ribosomal protein L10</fullName>
    </alternativeName>
</protein>
<proteinExistence type="inferred from homology"/>
<dbReference type="Pfam" id="PF00466">
    <property type="entry name" value="Ribosomal_L10"/>
    <property type="match status" value="1"/>
</dbReference>
<accession>A0ABV4U569</accession>
<evidence type="ECO:0000256" key="2">
    <source>
        <dbReference type="ARBA" id="ARBA00008889"/>
    </source>
</evidence>
<dbReference type="SUPFAM" id="SSF160369">
    <property type="entry name" value="Ribosomal protein L10-like"/>
    <property type="match status" value="1"/>
</dbReference>
<dbReference type="InterPro" id="IPR043141">
    <property type="entry name" value="Ribosomal_uL10-like_sf"/>
</dbReference>
<keyword evidence="4" id="KW-0687">Ribonucleoprotein</keyword>
<evidence type="ECO:0000256" key="3">
    <source>
        <dbReference type="ARBA" id="ARBA00022980"/>
    </source>
</evidence>
<evidence type="ECO:0000256" key="5">
    <source>
        <dbReference type="ARBA" id="ARBA00035202"/>
    </source>
</evidence>
<keyword evidence="8" id="KW-1185">Reference proteome</keyword>
<dbReference type="Proteomes" id="UP001575105">
    <property type="component" value="Unassembled WGS sequence"/>
</dbReference>
<evidence type="ECO:0000256" key="4">
    <source>
        <dbReference type="ARBA" id="ARBA00023274"/>
    </source>
</evidence>
<evidence type="ECO:0000313" key="7">
    <source>
        <dbReference type="EMBL" id="MFA9477987.1"/>
    </source>
</evidence>
<reference evidence="7 8" key="1">
    <citation type="submission" date="2024-08" db="EMBL/GenBank/DDBJ databases">
        <title>Whole-genome sequencing of halo(alkali)philic microorganisms from hypersaline lakes.</title>
        <authorList>
            <person name="Sorokin D.Y."/>
            <person name="Merkel A.Y."/>
            <person name="Messina E."/>
            <person name="Yakimov M."/>
        </authorList>
    </citation>
    <scope>NUCLEOTIDE SEQUENCE [LARGE SCALE GENOMIC DNA]</scope>
    <source>
        <strain evidence="7 8">AB-hyl4</strain>
    </source>
</reference>
<evidence type="ECO:0000256" key="1">
    <source>
        <dbReference type="ARBA" id="ARBA00002633"/>
    </source>
</evidence>
<dbReference type="RefSeq" id="WP_425344916.1">
    <property type="nucleotide sequence ID" value="NZ_JBGUBD010000004.1"/>
</dbReference>
<evidence type="ECO:0000256" key="6">
    <source>
        <dbReference type="ARBA" id="ARBA00035502"/>
    </source>
</evidence>